<sequence>MIRSLFDAVRVTLAATVAHGETFTAGYPEGRSAVDYIGGGQHVLVSGSHRTLFAASGDFAVAFGPSEIVVTIYAGQVFGAGETVHLNLDRAEGAPGESLASPGRMMAMEAVRFDLGAPVGSDSDGVCASQDGAAGAPLLLNGVLASESEGVATFDVPRNVVAAWTGAAVLTVTGTDEFGDTVVESSGSGTSMIGKKAFKTVTSVVPSASITAATVGNSKVLGLPAFLAATVDVLAEIEDGAAATPGTLVPGVTAAATASTGDVRGTYSPDSNPDGSKNFELTVLLRSVSAKGVEQFEG</sequence>
<name>A0A1G8MRZ8_9RHOB</name>
<dbReference type="STRING" id="555512.SAMN04487993_1008229"/>
<dbReference type="OrthoDB" id="8448033at2"/>
<reference evidence="1 2" key="1">
    <citation type="submission" date="2016-10" db="EMBL/GenBank/DDBJ databases">
        <authorList>
            <person name="de Groot N.N."/>
        </authorList>
    </citation>
    <scope>NUCLEOTIDE SEQUENCE [LARGE SCALE GENOMIC DNA]</scope>
    <source>
        <strain evidence="1 2">DSM 26424</strain>
    </source>
</reference>
<dbReference type="Proteomes" id="UP000199093">
    <property type="component" value="Unassembled WGS sequence"/>
</dbReference>
<gene>
    <name evidence="1" type="ORF">SAMN04487993_1008229</name>
</gene>
<dbReference type="AlphaFoldDB" id="A0A1G8MRZ8"/>
<accession>A0A1G8MRZ8</accession>
<protein>
    <submittedName>
        <fullName evidence="1">Uncharacterized protein</fullName>
    </submittedName>
</protein>
<dbReference type="EMBL" id="FNEJ01000008">
    <property type="protein sequence ID" value="SDI70646.1"/>
    <property type="molecule type" value="Genomic_DNA"/>
</dbReference>
<evidence type="ECO:0000313" key="2">
    <source>
        <dbReference type="Proteomes" id="UP000199093"/>
    </source>
</evidence>
<keyword evidence="2" id="KW-1185">Reference proteome</keyword>
<proteinExistence type="predicted"/>
<evidence type="ECO:0000313" key="1">
    <source>
        <dbReference type="EMBL" id="SDI70646.1"/>
    </source>
</evidence>
<organism evidence="1 2">
    <name type="scientific">Salipiger marinus</name>
    <dbReference type="NCBI Taxonomy" id="555512"/>
    <lineage>
        <taxon>Bacteria</taxon>
        <taxon>Pseudomonadati</taxon>
        <taxon>Pseudomonadota</taxon>
        <taxon>Alphaproteobacteria</taxon>
        <taxon>Rhodobacterales</taxon>
        <taxon>Roseobacteraceae</taxon>
        <taxon>Salipiger</taxon>
    </lineage>
</organism>
<dbReference type="RefSeq" id="WP_089847029.1">
    <property type="nucleotide sequence ID" value="NZ_FNEJ01000008.1"/>
</dbReference>